<dbReference type="Gene3D" id="3.40.50.2000">
    <property type="entry name" value="Glycogen Phosphorylase B"/>
    <property type="match status" value="2"/>
</dbReference>
<comment type="caution">
    <text evidence="3">The sequence shown here is derived from an EMBL/GenBank/DDBJ whole genome shotgun (WGS) entry which is preliminary data.</text>
</comment>
<dbReference type="PANTHER" id="PTHR45947">
    <property type="entry name" value="SULFOQUINOVOSYL TRANSFERASE SQD2"/>
    <property type="match status" value="1"/>
</dbReference>
<keyword evidence="4" id="KW-1185">Reference proteome</keyword>
<gene>
    <name evidence="3" type="primary">mgs</name>
    <name evidence="3" type="ORF">CLTEP_22940</name>
</gene>
<dbReference type="GO" id="GO:0016758">
    <property type="term" value="F:hexosyltransferase activity"/>
    <property type="evidence" value="ECO:0007669"/>
    <property type="project" value="TreeGrafter"/>
</dbReference>
<dbReference type="Pfam" id="PF00534">
    <property type="entry name" value="Glycos_transf_1"/>
    <property type="match status" value="1"/>
</dbReference>
<feature type="domain" description="Glycosyl transferase family 1" evidence="1">
    <location>
        <begin position="200"/>
        <end position="362"/>
    </location>
</feature>
<keyword evidence="3" id="KW-0808">Transferase</keyword>
<dbReference type="RefSeq" id="WP_066826772.1">
    <property type="nucleotide sequence ID" value="NZ_LTBA01000041.1"/>
</dbReference>
<keyword evidence="3" id="KW-0328">Glycosyltransferase</keyword>
<dbReference type="InterPro" id="IPR050194">
    <property type="entry name" value="Glycosyltransferase_grp1"/>
</dbReference>
<protein>
    <submittedName>
        <fullName evidence="3">Alpha-monoglucosyldiacylglycerol synthase</fullName>
        <ecNumber evidence="3">2.4.1.-</ecNumber>
    </submittedName>
</protein>
<dbReference type="InterPro" id="IPR001296">
    <property type="entry name" value="Glyco_trans_1"/>
</dbReference>
<dbReference type="EC" id="2.4.1.-" evidence="3"/>
<dbReference type="SUPFAM" id="SSF53756">
    <property type="entry name" value="UDP-Glycosyltransferase/glycogen phosphorylase"/>
    <property type="match status" value="1"/>
</dbReference>
<accession>A0A151AWJ7</accession>
<name>A0A151AWJ7_9CLOT</name>
<evidence type="ECO:0000259" key="2">
    <source>
        <dbReference type="Pfam" id="PF13439"/>
    </source>
</evidence>
<dbReference type="PANTHER" id="PTHR45947:SF3">
    <property type="entry name" value="SULFOQUINOVOSYL TRANSFERASE SQD2"/>
    <property type="match status" value="1"/>
</dbReference>
<sequence>MNIGIFTDSYYPQISGVVTSTMMLKKELESLGHNVTIVTVKHPDVDIDNSNIIRLPSIPFLPFPEQRIGAMYSHKIMNKIKNLDLDIIHTQTEFSIGIFGRISAKKLNIPVVHTYHTMYEDYVHYISKKAMKNKIKILVKKGSVLYCKDCNAVIVPSIKVKKVLMSYGLDNSNINVIPTGIDLEPFKKENYDNSSLISLKSSLGISENDIVVLYIGRVASEKSIDVIIKSMLHLINKVPNAKLLIVGDGPEKENLQRLVKNIKIEDYVIFAGEKPWNEIGMYYQLGDVFVSASITETQGLTFSEAIAAKVPIVAKYDINLDGIITDKVTGRIFKNDNELSDILFDVINNKTTTNKMINAAYNNIESLSSKHFGEAVEKLYMEVIENYIHNRVKHEYIKAH</sequence>
<proteinExistence type="predicted"/>
<organism evidence="3 4">
    <name type="scientific">Clostridium tepidiprofundi DSM 19306</name>
    <dbReference type="NCBI Taxonomy" id="1121338"/>
    <lineage>
        <taxon>Bacteria</taxon>
        <taxon>Bacillati</taxon>
        <taxon>Bacillota</taxon>
        <taxon>Clostridia</taxon>
        <taxon>Eubacteriales</taxon>
        <taxon>Clostridiaceae</taxon>
        <taxon>Clostridium</taxon>
    </lineage>
</organism>
<evidence type="ECO:0000313" key="4">
    <source>
        <dbReference type="Proteomes" id="UP000075531"/>
    </source>
</evidence>
<feature type="domain" description="Glycosyltransferase subfamily 4-like N-terminal" evidence="2">
    <location>
        <begin position="14"/>
        <end position="184"/>
    </location>
</feature>
<dbReference type="Pfam" id="PF13439">
    <property type="entry name" value="Glyco_transf_4"/>
    <property type="match status" value="1"/>
</dbReference>
<dbReference type="CDD" id="cd03817">
    <property type="entry name" value="GT4_UGDG-like"/>
    <property type="match status" value="1"/>
</dbReference>
<dbReference type="Proteomes" id="UP000075531">
    <property type="component" value="Unassembled WGS sequence"/>
</dbReference>
<dbReference type="PATRIC" id="fig|1121338.3.peg.2368"/>
<dbReference type="STRING" id="1121338.CLTEP_22940"/>
<reference evidence="3 4" key="1">
    <citation type="submission" date="2016-02" db="EMBL/GenBank/DDBJ databases">
        <title>Genome sequence of Clostridium tepidiprofundi DSM 19306.</title>
        <authorList>
            <person name="Poehlein A."/>
            <person name="Daniel R."/>
        </authorList>
    </citation>
    <scope>NUCLEOTIDE SEQUENCE [LARGE SCALE GENOMIC DNA]</scope>
    <source>
        <strain evidence="3 4">DSM 19306</strain>
    </source>
</reference>
<dbReference type="EMBL" id="LTBA01000041">
    <property type="protein sequence ID" value="KYH32049.1"/>
    <property type="molecule type" value="Genomic_DNA"/>
</dbReference>
<evidence type="ECO:0000259" key="1">
    <source>
        <dbReference type="Pfam" id="PF00534"/>
    </source>
</evidence>
<dbReference type="OrthoDB" id="9802525at2"/>
<dbReference type="InterPro" id="IPR028098">
    <property type="entry name" value="Glyco_trans_4-like_N"/>
</dbReference>
<dbReference type="AlphaFoldDB" id="A0A151AWJ7"/>
<evidence type="ECO:0000313" key="3">
    <source>
        <dbReference type="EMBL" id="KYH32049.1"/>
    </source>
</evidence>